<comment type="subcellular location">
    <subcellularLocation>
        <location evidence="5">Cytoplasm</location>
    </subcellularLocation>
</comment>
<feature type="binding site" evidence="5">
    <location>
        <position position="279"/>
    </location>
    <ligand>
        <name>ATP</name>
        <dbReference type="ChEBI" id="CHEBI:30616"/>
    </ligand>
</feature>
<dbReference type="PANTHER" id="PTHR48102:SF3">
    <property type="entry name" value="ATP-DEPENDENT PROTEASE ATPASE SUBUNIT HSLU"/>
    <property type="match status" value="1"/>
</dbReference>
<evidence type="ECO:0000259" key="7">
    <source>
        <dbReference type="SMART" id="SM01086"/>
    </source>
</evidence>
<dbReference type="GO" id="GO:0009376">
    <property type="term" value="C:HslUV protease complex"/>
    <property type="evidence" value="ECO:0007669"/>
    <property type="project" value="UniProtKB-UniRule"/>
</dbReference>
<evidence type="ECO:0000256" key="4">
    <source>
        <dbReference type="ARBA" id="ARBA00023186"/>
    </source>
</evidence>
<name>F4LTN0_TEPAE</name>
<keyword evidence="2 5" id="KW-0547">Nucleotide-binding</keyword>
<dbReference type="GO" id="GO:0016887">
    <property type="term" value="F:ATP hydrolysis activity"/>
    <property type="evidence" value="ECO:0007669"/>
    <property type="project" value="InterPro"/>
</dbReference>
<evidence type="ECO:0000256" key="1">
    <source>
        <dbReference type="ARBA" id="ARBA00009771"/>
    </source>
</evidence>
<dbReference type="HOGENOM" id="CLU_033123_0_0_9"/>
<dbReference type="FunFam" id="3.40.50.300:FF:000220">
    <property type="entry name" value="ATP-dependent protease ATPase subunit HslU"/>
    <property type="match status" value="1"/>
</dbReference>
<dbReference type="CDD" id="cd19498">
    <property type="entry name" value="RecA-like_HslU"/>
    <property type="match status" value="1"/>
</dbReference>
<comment type="subunit">
    <text evidence="5">A double ring-shaped homohexamer of HslV is capped on each side by a ring-shaped HslU homohexamer. The assembly of the HslU/HslV complex is dependent on binding of ATP.</text>
</comment>
<feature type="domain" description="AAA+ ATPase" evidence="6">
    <location>
        <begin position="49"/>
        <end position="354"/>
    </location>
</feature>
<evidence type="ECO:0000313" key="8">
    <source>
        <dbReference type="EMBL" id="CDI40652.1"/>
    </source>
</evidence>
<dbReference type="NCBIfam" id="TIGR00390">
    <property type="entry name" value="hslU"/>
    <property type="match status" value="1"/>
</dbReference>
<dbReference type="GO" id="GO:0005524">
    <property type="term" value="F:ATP binding"/>
    <property type="evidence" value="ECO:0007669"/>
    <property type="project" value="UniProtKB-UniRule"/>
</dbReference>
<dbReference type="GO" id="GO:0036402">
    <property type="term" value="F:proteasome-activating activity"/>
    <property type="evidence" value="ECO:0007669"/>
    <property type="project" value="UniProtKB-UniRule"/>
</dbReference>
<organism evidence="8 9">
    <name type="scientific">Tepidanaerobacter acetatoxydans (strain DSM 21804 / JCM 16047 / Re1)</name>
    <dbReference type="NCBI Taxonomy" id="1209989"/>
    <lineage>
        <taxon>Bacteria</taxon>
        <taxon>Bacillati</taxon>
        <taxon>Bacillota</taxon>
        <taxon>Clostridia</taxon>
        <taxon>Thermosediminibacterales</taxon>
        <taxon>Tepidanaerobacteraceae</taxon>
        <taxon>Tepidanaerobacter</taxon>
    </lineage>
</organism>
<evidence type="ECO:0000256" key="5">
    <source>
        <dbReference type="HAMAP-Rule" id="MF_00249"/>
    </source>
</evidence>
<keyword evidence="5" id="KW-0963">Cytoplasm</keyword>
<dbReference type="KEGG" id="tep:TepRe1_1214"/>
<proteinExistence type="inferred from homology"/>
<dbReference type="eggNOG" id="COG1220">
    <property type="taxonomic scope" value="Bacteria"/>
</dbReference>
<keyword evidence="9" id="KW-1185">Reference proteome</keyword>
<dbReference type="GO" id="GO:0043335">
    <property type="term" value="P:protein unfolding"/>
    <property type="evidence" value="ECO:0007669"/>
    <property type="project" value="UniProtKB-UniRule"/>
</dbReference>
<dbReference type="AlphaFoldDB" id="F4LTN0"/>
<dbReference type="InterPro" id="IPR003593">
    <property type="entry name" value="AAA+_ATPase"/>
</dbReference>
<accession>F4LTN0</accession>
<dbReference type="GO" id="GO:0008233">
    <property type="term" value="F:peptidase activity"/>
    <property type="evidence" value="ECO:0007669"/>
    <property type="project" value="UniProtKB-KW"/>
</dbReference>
<keyword evidence="3 5" id="KW-0067">ATP-binding</keyword>
<dbReference type="OrthoDB" id="9804062at2"/>
<evidence type="ECO:0000259" key="6">
    <source>
        <dbReference type="SMART" id="SM00382"/>
    </source>
</evidence>
<protein>
    <recommendedName>
        <fullName evidence="5">ATP-dependent protease ATPase subunit HslU</fullName>
    </recommendedName>
    <alternativeName>
        <fullName evidence="5">Unfoldase HslU</fullName>
    </alternativeName>
</protein>
<dbReference type="NCBIfam" id="NF003544">
    <property type="entry name" value="PRK05201.1"/>
    <property type="match status" value="1"/>
</dbReference>
<feature type="binding site" evidence="5">
    <location>
        <position position="18"/>
    </location>
    <ligand>
        <name>ATP</name>
        <dbReference type="ChEBI" id="CHEBI:30616"/>
    </ligand>
</feature>
<keyword evidence="8" id="KW-0378">Hydrolase</keyword>
<dbReference type="Pfam" id="PF00004">
    <property type="entry name" value="AAA"/>
    <property type="match status" value="1"/>
</dbReference>
<dbReference type="SUPFAM" id="SSF52540">
    <property type="entry name" value="P-loop containing nucleoside triphosphate hydrolases"/>
    <property type="match status" value="1"/>
</dbReference>
<comment type="function">
    <text evidence="5">ATPase subunit of a proteasome-like degradation complex; this subunit has chaperone activity. The binding of ATP and its subsequent hydrolysis by HslU are essential for unfolding of protein substrates subsequently hydrolyzed by HslV. HslU recognizes the N-terminal part of its protein substrates and unfolds these before they are guided to HslV for hydrolysis.</text>
</comment>
<dbReference type="Proteomes" id="UP000010802">
    <property type="component" value="Chromosome"/>
</dbReference>
<dbReference type="HAMAP" id="MF_00249">
    <property type="entry name" value="HslU"/>
    <property type="match status" value="1"/>
</dbReference>
<gene>
    <name evidence="8" type="primary">clpY</name>
    <name evidence="5" type="synonym">hslU</name>
    <name evidence="8" type="ordered locus">TEPIRE1_1324</name>
</gene>
<dbReference type="STRING" id="1209989.TepRe1_1214"/>
<keyword evidence="8" id="KW-0645">Protease</keyword>
<feature type="binding site" evidence="5">
    <location>
        <position position="415"/>
    </location>
    <ligand>
        <name>ATP</name>
        <dbReference type="ChEBI" id="CHEBI:30616"/>
    </ligand>
</feature>
<dbReference type="InterPro" id="IPR004491">
    <property type="entry name" value="HslU"/>
</dbReference>
<dbReference type="Gene3D" id="3.40.50.300">
    <property type="entry name" value="P-loop containing nucleotide triphosphate hydrolases"/>
    <property type="match status" value="2"/>
</dbReference>
<feature type="binding site" evidence="5">
    <location>
        <begin position="60"/>
        <end position="65"/>
    </location>
    <ligand>
        <name>ATP</name>
        <dbReference type="ChEBI" id="CHEBI:30616"/>
    </ligand>
</feature>
<dbReference type="PANTHER" id="PTHR48102">
    <property type="entry name" value="ATP-DEPENDENT CLP PROTEASE ATP-BINDING SUBUNIT CLPX-LIKE, MITOCHONDRIAL-RELATED"/>
    <property type="match status" value="1"/>
</dbReference>
<comment type="similarity">
    <text evidence="1 5">Belongs to the ClpX chaperone family. HslU subfamily.</text>
</comment>
<dbReference type="Gene3D" id="1.10.8.10">
    <property type="entry name" value="DNA helicase RuvA subunit, C-terminal domain"/>
    <property type="match status" value="1"/>
</dbReference>
<evidence type="ECO:0000256" key="3">
    <source>
        <dbReference type="ARBA" id="ARBA00022840"/>
    </source>
</evidence>
<dbReference type="Gene3D" id="1.10.8.60">
    <property type="match status" value="1"/>
</dbReference>
<dbReference type="Pfam" id="PF10431">
    <property type="entry name" value="ClpB_D2-small"/>
    <property type="match status" value="1"/>
</dbReference>
<dbReference type="InterPro" id="IPR019489">
    <property type="entry name" value="Clp_ATPase_C"/>
</dbReference>
<feature type="binding site" evidence="5">
    <location>
        <position position="343"/>
    </location>
    <ligand>
        <name>ATP</name>
        <dbReference type="ChEBI" id="CHEBI:30616"/>
    </ligand>
</feature>
<dbReference type="RefSeq" id="WP_013778283.1">
    <property type="nucleotide sequence ID" value="NC_015519.1"/>
</dbReference>
<dbReference type="Pfam" id="PF07724">
    <property type="entry name" value="AAA_2"/>
    <property type="match status" value="1"/>
</dbReference>
<keyword evidence="4 5" id="KW-0143">Chaperone</keyword>
<dbReference type="SMART" id="SM01086">
    <property type="entry name" value="ClpB_D2-small"/>
    <property type="match status" value="1"/>
</dbReference>
<dbReference type="KEGG" id="tae:TepiRe1_1324"/>
<evidence type="ECO:0000256" key="2">
    <source>
        <dbReference type="ARBA" id="ARBA00022741"/>
    </source>
</evidence>
<evidence type="ECO:0000313" key="9">
    <source>
        <dbReference type="Proteomes" id="UP000010802"/>
    </source>
</evidence>
<feature type="domain" description="Clp ATPase C-terminal" evidence="7">
    <location>
        <begin position="357"/>
        <end position="451"/>
    </location>
</feature>
<dbReference type="InterPro" id="IPR027417">
    <property type="entry name" value="P-loop_NTPase"/>
</dbReference>
<reference evidence="9" key="1">
    <citation type="journal article" date="2013" name="Genome Announc.">
        <title>First genome sequence of a syntrophic acetate-oxidizing bacterium, Tepidanaerobacter acetatoxydans strain Re1.</title>
        <authorList>
            <person name="Manzoor S."/>
            <person name="Bongcam-Rudloff E."/>
            <person name="Schnurer A."/>
            <person name="Muller B."/>
        </authorList>
    </citation>
    <scope>NUCLEOTIDE SEQUENCE [LARGE SCALE GENOMIC DNA]</scope>
    <source>
        <strain evidence="9">Re1</strain>
    </source>
</reference>
<dbReference type="SMART" id="SM00382">
    <property type="entry name" value="AAA"/>
    <property type="match status" value="1"/>
</dbReference>
<dbReference type="EMBL" id="HF563609">
    <property type="protein sequence ID" value="CDI40652.1"/>
    <property type="molecule type" value="Genomic_DNA"/>
</dbReference>
<sequence>MENLTPKKIIEELNKYIVGQEDAKKSVAIALRNRYRRQMLSDEIKDEVIPKNILMIGPTGVGKTEIARRLAKLVNAPFVKVEATKFTEVGYVGRDVDSMVRDLVETSIRMVKTEKIEAVKDKAAELANQKIAAILCPIPTKTVSVNPFETIFGSSKQNYSTDNEEMYTQKVKTARENQKEILEKVKNGSLDKELVEIEIEDNLPSMFEIFSASGMEEIGINFQDMFEGLFPKRKKKCTVTIENARRILTQEEAQKLIDMDEVINESIRKAEDSGIIFIDEIDKIAGKESYGQDVSREGVQRDILPIIEGSTVVTKYGPIKTDHILFIAAGAFHVSKPSDLIPELQGRFPIRVELKSLTEEDLKKILTEPKNSLIKQYTALLETEGIKISFSEDAIDEIVKVAVHVNHESENIGARRLHTIMEKLLEDISFNAPDLLQSQIIIDRDYVNQKLKNIVKDKDLSMYIL</sequence>
<dbReference type="InterPro" id="IPR050052">
    <property type="entry name" value="ATP-dep_Clp_protease_ClpX"/>
</dbReference>
<dbReference type="InterPro" id="IPR003959">
    <property type="entry name" value="ATPase_AAA_core"/>
</dbReference>